<dbReference type="InterPro" id="IPR036442">
    <property type="entry name" value="ProQ/FinO_sf"/>
</dbReference>
<dbReference type="EMBL" id="FMAH01000083">
    <property type="protein sequence ID" value="SCB50070.1"/>
    <property type="molecule type" value="Genomic_DNA"/>
</dbReference>
<dbReference type="GO" id="GO:0003723">
    <property type="term" value="F:RNA binding"/>
    <property type="evidence" value="ECO:0007669"/>
    <property type="project" value="UniProtKB-KW"/>
</dbReference>
<accession>A0A1C3XCP7</accession>
<organism evidence="4 5">
    <name type="scientific">Rhizobium miluonense</name>
    <dbReference type="NCBI Taxonomy" id="411945"/>
    <lineage>
        <taxon>Bacteria</taxon>
        <taxon>Pseudomonadati</taxon>
        <taxon>Pseudomonadota</taxon>
        <taxon>Alphaproteobacteria</taxon>
        <taxon>Hyphomicrobiales</taxon>
        <taxon>Rhizobiaceae</taxon>
        <taxon>Rhizobium/Agrobacterium group</taxon>
        <taxon>Rhizobium</taxon>
    </lineage>
</organism>
<reference evidence="5" key="1">
    <citation type="submission" date="2016-08" db="EMBL/GenBank/DDBJ databases">
        <authorList>
            <person name="Varghese N."/>
            <person name="Submissions Spin"/>
        </authorList>
    </citation>
    <scope>NUCLEOTIDE SEQUENCE [LARGE SCALE GENOMIC DNA]</scope>
    <source>
        <strain evidence="5">HAMBI 2971</strain>
    </source>
</reference>
<dbReference type="AlphaFoldDB" id="A0A1C3XCP7"/>
<feature type="domain" description="ProQ/FinO" evidence="3">
    <location>
        <begin position="20"/>
        <end position="131"/>
    </location>
</feature>
<name>A0A1C3XCP7_9HYPH</name>
<sequence>MEEPWMTNRGPIVATALDVKKAEAINTLLVRRIDILPSKPGDVIRPFALGLWNDIRPLLKPDVPVMSLRRATSAFLHSKRYYFACAQPDSMRHDVAGNPIEPLSPEDRLAAQERLAALRQTQAKSPVPANEPKSPPPPALSKAELIRASLLGGRKLSDRAAR</sequence>
<dbReference type="SMART" id="SM00945">
    <property type="entry name" value="ProQ"/>
    <property type="match status" value="1"/>
</dbReference>
<evidence type="ECO:0000256" key="2">
    <source>
        <dbReference type="SAM" id="MobiDB-lite"/>
    </source>
</evidence>
<evidence type="ECO:0000256" key="1">
    <source>
        <dbReference type="ARBA" id="ARBA00022884"/>
    </source>
</evidence>
<protein>
    <submittedName>
        <fullName evidence="4">ProQ/FINO family protein</fullName>
    </submittedName>
</protein>
<feature type="region of interest" description="Disordered" evidence="2">
    <location>
        <begin position="114"/>
        <end position="143"/>
    </location>
</feature>
<dbReference type="SUPFAM" id="SSF48657">
    <property type="entry name" value="FinO-like"/>
    <property type="match status" value="1"/>
</dbReference>
<evidence type="ECO:0000313" key="5">
    <source>
        <dbReference type="Proteomes" id="UP000199435"/>
    </source>
</evidence>
<gene>
    <name evidence="4" type="ORF">GA0061102_10835</name>
</gene>
<evidence type="ECO:0000259" key="3">
    <source>
        <dbReference type="SMART" id="SM00945"/>
    </source>
</evidence>
<proteinExistence type="predicted"/>
<keyword evidence="5" id="KW-1185">Reference proteome</keyword>
<dbReference type="OrthoDB" id="8303968at2"/>
<dbReference type="Gene3D" id="1.10.1710.10">
    <property type="entry name" value="ProQ/FinO domain"/>
    <property type="match status" value="1"/>
</dbReference>
<evidence type="ECO:0000313" key="4">
    <source>
        <dbReference type="EMBL" id="SCB50070.1"/>
    </source>
</evidence>
<dbReference type="InterPro" id="IPR016103">
    <property type="entry name" value="ProQ/FinO"/>
</dbReference>
<dbReference type="Proteomes" id="UP000199435">
    <property type="component" value="Unassembled WGS sequence"/>
</dbReference>
<feature type="compositionally biased region" description="Low complexity" evidence="2">
    <location>
        <begin position="114"/>
        <end position="123"/>
    </location>
</feature>
<keyword evidence="1" id="KW-0694">RNA-binding</keyword>
<dbReference type="Pfam" id="PF04352">
    <property type="entry name" value="ProQ"/>
    <property type="match status" value="1"/>
</dbReference>
<dbReference type="RefSeq" id="WP_092856669.1">
    <property type="nucleotide sequence ID" value="NZ_FMAH01000083.1"/>
</dbReference>